<dbReference type="InterPro" id="IPR011703">
    <property type="entry name" value="ATPase_AAA-3"/>
</dbReference>
<comment type="similarity">
    <text evidence="3">Belongs to the MoxR family.</text>
</comment>
<dbReference type="SUPFAM" id="SSF52540">
    <property type="entry name" value="P-loop containing nucleoside triphosphate hydrolases"/>
    <property type="match status" value="1"/>
</dbReference>
<dbReference type="PANTHER" id="PTHR42759:SF5">
    <property type="entry name" value="METHANOL DEHYDROGENASE REGULATOR"/>
    <property type="match status" value="1"/>
</dbReference>
<sequence length="331" mass="35220">MDSMATRPAPARTSGPPATIDDVHRVGAQLQQAVGEVLVGKPDVVRLAVVCLLAEGHLLVEDVPGTGKTNLAKALARAIDASVARIQFTPDLMPSDVTGVSIFDRASSTFEFRPGPVFSNLLVADEINRASPKTQSALLEAMEERQVSVDGATYPLARPFLVLATQNPVELEGTYPLPEAQRDRFLAMTTIGYPSAADELDMLVDRDRVDPLEAMEPVTDSTTLLRLVDTVTEVYVAPQVREYLLALVRATRALPGVRLGASPRAGLHLVRAAKATAALAGRDFVVPDDVSGMAVPVLSHRLLLSPGAHLDAGQLLTGLVGRLPVPRAARP</sequence>
<feature type="domain" description="ChlI/MoxR AAA lid" evidence="5">
    <location>
        <begin position="249"/>
        <end position="306"/>
    </location>
</feature>
<evidence type="ECO:0000256" key="1">
    <source>
        <dbReference type="ARBA" id="ARBA00022741"/>
    </source>
</evidence>
<dbReference type="InterPro" id="IPR050764">
    <property type="entry name" value="CbbQ/NirQ/NorQ/GpvN"/>
</dbReference>
<protein>
    <submittedName>
        <fullName evidence="6">MoxR-like ATPase</fullName>
    </submittedName>
</protein>
<dbReference type="EMBL" id="RKHQ01000001">
    <property type="protein sequence ID" value="ROR96517.1"/>
    <property type="molecule type" value="Genomic_DNA"/>
</dbReference>
<keyword evidence="7" id="KW-1185">Reference proteome</keyword>
<dbReference type="PANTHER" id="PTHR42759">
    <property type="entry name" value="MOXR FAMILY PROTEIN"/>
    <property type="match status" value="1"/>
</dbReference>
<keyword evidence="1" id="KW-0547">Nucleotide-binding</keyword>
<evidence type="ECO:0000256" key="2">
    <source>
        <dbReference type="ARBA" id="ARBA00022840"/>
    </source>
</evidence>
<accession>A0A3N2D9Q1</accession>
<evidence type="ECO:0000259" key="5">
    <source>
        <dbReference type="Pfam" id="PF17863"/>
    </source>
</evidence>
<dbReference type="CDD" id="cd00009">
    <property type="entry name" value="AAA"/>
    <property type="match status" value="1"/>
</dbReference>
<comment type="caution">
    <text evidence="6">The sequence shown here is derived from an EMBL/GenBank/DDBJ whole genome shotgun (WGS) entry which is preliminary data.</text>
</comment>
<dbReference type="Gene3D" id="1.10.8.80">
    <property type="entry name" value="Magnesium chelatase subunit I, C-Terminal domain"/>
    <property type="match status" value="1"/>
</dbReference>
<name>A0A3N2D9Q1_9MICO</name>
<feature type="domain" description="ATPase AAA-3" evidence="4">
    <location>
        <begin position="57"/>
        <end position="186"/>
    </location>
</feature>
<reference evidence="6 7" key="1">
    <citation type="submission" date="2018-11" db="EMBL/GenBank/DDBJ databases">
        <title>Sequencing the genomes of 1000 actinobacteria strains.</title>
        <authorList>
            <person name="Klenk H.-P."/>
        </authorList>
    </citation>
    <scope>NUCLEOTIDE SEQUENCE [LARGE SCALE GENOMIC DNA]</scope>
    <source>
        <strain evidence="6 7">DSM 13521</strain>
    </source>
</reference>
<keyword evidence="2" id="KW-0067">ATP-binding</keyword>
<dbReference type="GO" id="GO:0016887">
    <property type="term" value="F:ATP hydrolysis activity"/>
    <property type="evidence" value="ECO:0007669"/>
    <property type="project" value="InterPro"/>
</dbReference>
<dbReference type="RefSeq" id="WP_123738682.1">
    <property type="nucleotide sequence ID" value="NZ_CALFQU010000049.1"/>
</dbReference>
<dbReference type="InterPro" id="IPR027417">
    <property type="entry name" value="P-loop_NTPase"/>
</dbReference>
<dbReference type="FunFam" id="3.40.50.300:FF:000640">
    <property type="entry name" value="MoxR family ATPase"/>
    <property type="match status" value="1"/>
</dbReference>
<dbReference type="InterPro" id="IPR041628">
    <property type="entry name" value="ChlI/MoxR_AAA_lid"/>
</dbReference>
<dbReference type="OrthoDB" id="9808397at2"/>
<evidence type="ECO:0000313" key="6">
    <source>
        <dbReference type="EMBL" id="ROR96517.1"/>
    </source>
</evidence>
<dbReference type="Gene3D" id="3.40.50.300">
    <property type="entry name" value="P-loop containing nucleotide triphosphate hydrolases"/>
    <property type="match status" value="1"/>
</dbReference>
<evidence type="ECO:0000259" key="4">
    <source>
        <dbReference type="Pfam" id="PF07726"/>
    </source>
</evidence>
<dbReference type="Proteomes" id="UP000275356">
    <property type="component" value="Unassembled WGS sequence"/>
</dbReference>
<organism evidence="6 7">
    <name type="scientific">Salana multivorans</name>
    <dbReference type="NCBI Taxonomy" id="120377"/>
    <lineage>
        <taxon>Bacteria</taxon>
        <taxon>Bacillati</taxon>
        <taxon>Actinomycetota</taxon>
        <taxon>Actinomycetes</taxon>
        <taxon>Micrococcales</taxon>
        <taxon>Beutenbergiaceae</taxon>
        <taxon>Salana</taxon>
    </lineage>
</organism>
<proteinExistence type="inferred from homology"/>
<dbReference type="GO" id="GO:0005524">
    <property type="term" value="F:ATP binding"/>
    <property type="evidence" value="ECO:0007669"/>
    <property type="project" value="UniProtKB-KW"/>
</dbReference>
<evidence type="ECO:0000313" key="7">
    <source>
        <dbReference type="Proteomes" id="UP000275356"/>
    </source>
</evidence>
<gene>
    <name evidence="6" type="ORF">EDD28_1102</name>
</gene>
<dbReference type="Pfam" id="PF17863">
    <property type="entry name" value="AAA_lid_2"/>
    <property type="match status" value="1"/>
</dbReference>
<evidence type="ECO:0000256" key="3">
    <source>
        <dbReference type="ARBA" id="ARBA00061607"/>
    </source>
</evidence>
<dbReference type="PIRSF" id="PIRSF002849">
    <property type="entry name" value="AAA_ATPase_chaperone_MoxR_prd"/>
    <property type="match status" value="1"/>
</dbReference>
<dbReference type="Pfam" id="PF07726">
    <property type="entry name" value="AAA_3"/>
    <property type="match status" value="1"/>
</dbReference>
<dbReference type="AlphaFoldDB" id="A0A3N2D9Q1"/>